<dbReference type="AlphaFoldDB" id="X0WVL3"/>
<reference evidence="9" key="1">
    <citation type="journal article" date="2014" name="Front. Microbiol.">
        <title>High frequency of phylogenetically diverse reductive dehalogenase-homologous genes in deep subseafloor sedimentary metagenomes.</title>
        <authorList>
            <person name="Kawai M."/>
            <person name="Futagami T."/>
            <person name="Toyoda A."/>
            <person name="Takaki Y."/>
            <person name="Nishi S."/>
            <person name="Hori S."/>
            <person name="Arai W."/>
            <person name="Tsubouchi T."/>
            <person name="Morono Y."/>
            <person name="Uchiyama I."/>
            <person name="Ito T."/>
            <person name="Fujiyama A."/>
            <person name="Inagaki F."/>
            <person name="Takami H."/>
        </authorList>
    </citation>
    <scope>NUCLEOTIDE SEQUENCE</scope>
    <source>
        <strain evidence="9">Expedition CK06-06</strain>
    </source>
</reference>
<proteinExistence type="predicted"/>
<evidence type="ECO:0000256" key="5">
    <source>
        <dbReference type="ARBA" id="ARBA00022741"/>
    </source>
</evidence>
<keyword evidence="3" id="KW-0808">Transferase</keyword>
<dbReference type="InterPro" id="IPR014729">
    <property type="entry name" value="Rossmann-like_a/b/a_fold"/>
</dbReference>
<keyword evidence="7" id="KW-0520">NAD</keyword>
<evidence type="ECO:0000256" key="4">
    <source>
        <dbReference type="ARBA" id="ARBA00022695"/>
    </source>
</evidence>
<evidence type="ECO:0000256" key="7">
    <source>
        <dbReference type="ARBA" id="ARBA00023027"/>
    </source>
</evidence>
<accession>X0WVL3</accession>
<evidence type="ECO:0000259" key="8">
    <source>
        <dbReference type="Pfam" id="PF01467"/>
    </source>
</evidence>
<evidence type="ECO:0000256" key="6">
    <source>
        <dbReference type="ARBA" id="ARBA00022840"/>
    </source>
</evidence>
<evidence type="ECO:0000313" key="9">
    <source>
        <dbReference type="EMBL" id="GAG34994.1"/>
    </source>
</evidence>
<keyword evidence="2" id="KW-0662">Pyridine nucleotide biosynthesis</keyword>
<keyword evidence="5" id="KW-0547">Nucleotide-binding</keyword>
<name>X0WVL3_9ZZZZ</name>
<dbReference type="InterPro" id="IPR005248">
    <property type="entry name" value="NadD/NMNAT"/>
</dbReference>
<dbReference type="CDD" id="cd02165">
    <property type="entry name" value="NMNAT"/>
    <property type="match status" value="1"/>
</dbReference>
<dbReference type="Pfam" id="PF01467">
    <property type="entry name" value="CTP_transf_like"/>
    <property type="match status" value="1"/>
</dbReference>
<dbReference type="SUPFAM" id="SSF52374">
    <property type="entry name" value="Nucleotidylyl transferase"/>
    <property type="match status" value="1"/>
</dbReference>
<dbReference type="NCBIfam" id="TIGR00125">
    <property type="entry name" value="cyt_tran_rel"/>
    <property type="match status" value="1"/>
</dbReference>
<evidence type="ECO:0000256" key="1">
    <source>
        <dbReference type="ARBA" id="ARBA00004790"/>
    </source>
</evidence>
<gene>
    <name evidence="9" type="ORF">S01H1_68806</name>
</gene>
<keyword evidence="6" id="KW-0067">ATP-binding</keyword>
<dbReference type="Gene3D" id="3.40.50.620">
    <property type="entry name" value="HUPs"/>
    <property type="match status" value="1"/>
</dbReference>
<evidence type="ECO:0000256" key="2">
    <source>
        <dbReference type="ARBA" id="ARBA00022642"/>
    </source>
</evidence>
<dbReference type="PANTHER" id="PTHR39321:SF3">
    <property type="entry name" value="PHOSPHOPANTETHEINE ADENYLYLTRANSFERASE"/>
    <property type="match status" value="1"/>
</dbReference>
<dbReference type="GO" id="GO:0009435">
    <property type="term" value="P:NAD+ biosynthetic process"/>
    <property type="evidence" value="ECO:0007669"/>
    <property type="project" value="UniProtKB-UniPathway"/>
</dbReference>
<feature type="domain" description="Cytidyltransferase-like" evidence="8">
    <location>
        <begin position="20"/>
        <end position="123"/>
    </location>
</feature>
<evidence type="ECO:0000256" key="3">
    <source>
        <dbReference type="ARBA" id="ARBA00022679"/>
    </source>
</evidence>
<dbReference type="PANTHER" id="PTHR39321">
    <property type="entry name" value="NICOTINATE-NUCLEOTIDE ADENYLYLTRANSFERASE-RELATED"/>
    <property type="match status" value="1"/>
</dbReference>
<feature type="non-terminal residue" evidence="9">
    <location>
        <position position="123"/>
    </location>
</feature>
<protein>
    <recommendedName>
        <fullName evidence="8">Cytidyltransferase-like domain-containing protein</fullName>
    </recommendedName>
</protein>
<comment type="caution">
    <text evidence="9">The sequence shown here is derived from an EMBL/GenBank/DDBJ whole genome shotgun (WGS) entry which is preliminary data.</text>
</comment>
<comment type="pathway">
    <text evidence="1">Cofactor biosynthesis; NAD(+) biosynthesis.</text>
</comment>
<dbReference type="GO" id="GO:0005524">
    <property type="term" value="F:ATP binding"/>
    <property type="evidence" value="ECO:0007669"/>
    <property type="project" value="UniProtKB-KW"/>
</dbReference>
<keyword evidence="4" id="KW-0548">Nucleotidyltransferase</keyword>
<dbReference type="UniPathway" id="UPA00253"/>
<dbReference type="InterPro" id="IPR004821">
    <property type="entry name" value="Cyt_trans-like"/>
</dbReference>
<sequence>MSDPVGKMSNPGNDLKRLGIFGGTFDPVHLGHLICAEQLLQALRLDLVLFVPTHAPPHKPTTEPVGPEHRLAMVRLAIEGQQGFRDSDLEIRRGGTSYTIDTVRELRRAYGDAVEFWLLMGQD</sequence>
<dbReference type="GO" id="GO:0070566">
    <property type="term" value="F:adenylyltransferase activity"/>
    <property type="evidence" value="ECO:0007669"/>
    <property type="project" value="UniProtKB-ARBA"/>
</dbReference>
<dbReference type="EMBL" id="BARS01045641">
    <property type="protein sequence ID" value="GAG34994.1"/>
    <property type="molecule type" value="Genomic_DNA"/>
</dbReference>
<organism evidence="9">
    <name type="scientific">marine sediment metagenome</name>
    <dbReference type="NCBI Taxonomy" id="412755"/>
    <lineage>
        <taxon>unclassified sequences</taxon>
        <taxon>metagenomes</taxon>
        <taxon>ecological metagenomes</taxon>
    </lineage>
</organism>